<organism evidence="1 2">
    <name type="scientific">Engelhardtia mirabilis</name>
    <dbReference type="NCBI Taxonomy" id="2528011"/>
    <lineage>
        <taxon>Bacteria</taxon>
        <taxon>Pseudomonadati</taxon>
        <taxon>Planctomycetota</taxon>
        <taxon>Planctomycetia</taxon>
        <taxon>Planctomycetia incertae sedis</taxon>
        <taxon>Engelhardtia</taxon>
    </lineage>
</organism>
<dbReference type="SUPFAM" id="SSF55021">
    <property type="entry name" value="ACT-like"/>
    <property type="match status" value="1"/>
</dbReference>
<sequence length="132" mass="14252">MHWAIEPSAFALVGFQGPPLPEDLEELRGEGPAQIVREGGETTILAVADACDRILERHPAGRSERPLVWIRFEYSMGWEVVGFLALVTGALAEAGVPLGAVCGFSRDHLFLGERHRAKAVQVLGALFGPPQP</sequence>
<dbReference type="AlphaFoldDB" id="A0A518BPJ9"/>
<accession>A0A518BPJ9</accession>
<name>A0A518BPJ9_9BACT</name>
<dbReference type="KEGG" id="pbap:Pla133_40140"/>
<evidence type="ECO:0008006" key="3">
    <source>
        <dbReference type="Google" id="ProtNLM"/>
    </source>
</evidence>
<evidence type="ECO:0000313" key="1">
    <source>
        <dbReference type="EMBL" id="QDU68899.1"/>
    </source>
</evidence>
<dbReference type="Gene3D" id="3.30.2130.10">
    <property type="entry name" value="VC0802-like"/>
    <property type="match status" value="1"/>
</dbReference>
<reference evidence="1 2" key="1">
    <citation type="submission" date="2019-02" db="EMBL/GenBank/DDBJ databases">
        <title>Deep-cultivation of Planctomycetes and their phenomic and genomic characterization uncovers novel biology.</title>
        <authorList>
            <person name="Wiegand S."/>
            <person name="Jogler M."/>
            <person name="Boedeker C."/>
            <person name="Pinto D."/>
            <person name="Vollmers J."/>
            <person name="Rivas-Marin E."/>
            <person name="Kohn T."/>
            <person name="Peeters S.H."/>
            <person name="Heuer A."/>
            <person name="Rast P."/>
            <person name="Oberbeckmann S."/>
            <person name="Bunk B."/>
            <person name="Jeske O."/>
            <person name="Meyerdierks A."/>
            <person name="Storesund J.E."/>
            <person name="Kallscheuer N."/>
            <person name="Luecker S."/>
            <person name="Lage O.M."/>
            <person name="Pohl T."/>
            <person name="Merkel B.J."/>
            <person name="Hornburger P."/>
            <person name="Mueller R.-W."/>
            <person name="Bruemmer F."/>
            <person name="Labrenz M."/>
            <person name="Spormann A.M."/>
            <person name="Op den Camp H."/>
            <person name="Overmann J."/>
            <person name="Amann R."/>
            <person name="Jetten M.S.M."/>
            <person name="Mascher T."/>
            <person name="Medema M.H."/>
            <person name="Devos D.P."/>
            <person name="Kaster A.-K."/>
            <person name="Ovreas L."/>
            <person name="Rohde M."/>
            <person name="Galperin M.Y."/>
            <person name="Jogler C."/>
        </authorList>
    </citation>
    <scope>NUCLEOTIDE SEQUENCE [LARGE SCALE GENOMIC DNA]</scope>
    <source>
        <strain evidence="1 2">Pla133</strain>
    </source>
</reference>
<keyword evidence="2" id="KW-1185">Reference proteome</keyword>
<protein>
    <recommendedName>
        <fullName evidence="3">Aspartate kinase</fullName>
    </recommendedName>
</protein>
<proteinExistence type="predicted"/>
<dbReference type="EMBL" id="CP036287">
    <property type="protein sequence ID" value="QDU68899.1"/>
    <property type="molecule type" value="Genomic_DNA"/>
</dbReference>
<evidence type="ECO:0000313" key="2">
    <source>
        <dbReference type="Proteomes" id="UP000316921"/>
    </source>
</evidence>
<gene>
    <name evidence="1" type="ORF">Pla133_40140</name>
</gene>
<dbReference type="InterPro" id="IPR045865">
    <property type="entry name" value="ACT-like_dom_sf"/>
</dbReference>
<dbReference type="Proteomes" id="UP000316921">
    <property type="component" value="Chromosome"/>
</dbReference>